<dbReference type="RefSeq" id="XP_028866479.1">
    <property type="nucleotide sequence ID" value="XM_029010646.1"/>
</dbReference>
<reference evidence="2 3" key="1">
    <citation type="journal article" date="2017" name="BMC Genomics">
        <title>Whole-genome assembly of Babesia ovata and comparative genomics between closely related pathogens.</title>
        <authorList>
            <person name="Yamagishi J."/>
            <person name="Asada M."/>
            <person name="Hakimi H."/>
            <person name="Tanaka T.Q."/>
            <person name="Sugimoto C."/>
            <person name="Kawazu S."/>
        </authorList>
    </citation>
    <scope>NUCLEOTIDE SEQUENCE [LARGE SCALE GENOMIC DNA]</scope>
    <source>
        <strain evidence="2 3">Miyake</strain>
    </source>
</reference>
<gene>
    <name evidence="2" type="ORF">BOVATA_017290</name>
</gene>
<dbReference type="GeneID" id="39874006"/>
<feature type="region of interest" description="Disordered" evidence="1">
    <location>
        <begin position="365"/>
        <end position="568"/>
    </location>
</feature>
<protein>
    <submittedName>
        <fullName evidence="2">Ribosome binding protein, putative</fullName>
    </submittedName>
</protein>
<dbReference type="AlphaFoldDB" id="A0A2H6KB76"/>
<evidence type="ECO:0000256" key="1">
    <source>
        <dbReference type="SAM" id="MobiDB-lite"/>
    </source>
</evidence>
<dbReference type="VEuPathDB" id="PiroplasmaDB:BOVATA_017290"/>
<dbReference type="Proteomes" id="UP000236319">
    <property type="component" value="Unassembled WGS sequence"/>
</dbReference>
<comment type="caution">
    <text evidence="2">The sequence shown here is derived from an EMBL/GenBank/DDBJ whole genome shotgun (WGS) entry which is preliminary data.</text>
</comment>
<name>A0A2H6KB76_9APIC</name>
<organism evidence="2 3">
    <name type="scientific">Babesia ovata</name>
    <dbReference type="NCBI Taxonomy" id="189622"/>
    <lineage>
        <taxon>Eukaryota</taxon>
        <taxon>Sar</taxon>
        <taxon>Alveolata</taxon>
        <taxon>Apicomplexa</taxon>
        <taxon>Aconoidasida</taxon>
        <taxon>Piroplasmida</taxon>
        <taxon>Babesiidae</taxon>
        <taxon>Babesia</taxon>
    </lineage>
</organism>
<evidence type="ECO:0000313" key="3">
    <source>
        <dbReference type="Proteomes" id="UP000236319"/>
    </source>
</evidence>
<sequence length="568" mass="60557">MTSHGIQLKTLKQCLMFLQWLHNGNGQSKLQEVARHLYDRISKYFSTSIPRVGKSKSPFLTVHNIQSELSAFLSHVSNFYGRLCNYTTPGNYNIKDAKTIADALLECLPRFLAVIYYLWYCIDNGFRKLGGGWWQYDWPGWGTNGGGHLDEYLHAPSNEIKYGVIPGGFGKDEVKYSSRFWHRGYHQGFAMSGDLQAIVRKGNYNFFRSVFVTSVIGNSASRKENTANTLALVRTFCDIVEAEKGKEGGTLKQKLEEDLKKFGSSNSICWQELKTHCAKLRDKLSKLFNDPKRFDFTGQSTDIGNLQQEELAKETANWLRGNVTTVRKHLREIKKKYGRTSCDGDLDRLVYILNGTYQGVCKLPEGTPNQGKKAEGAQNQGKKAEGNQNRSNGQSGGTLQLSPVADSADASPLPGDHGGTGPSGPNGDRGQEGHPDSGATVSSPAPGSPVIRAVQTQQVTAQDPPGSPLPPPPPPVPEGAPLPAQPGGAVPSSTSGDAPGSQPTAPQVKGLTEPTSASVPSAGSPGDKGTGSSGGQDVTLPTSPGADRNVSSGATAPAGTAPGGGGSG</sequence>
<feature type="compositionally biased region" description="Low complexity" evidence="1">
    <location>
        <begin position="551"/>
        <end position="560"/>
    </location>
</feature>
<keyword evidence="3" id="KW-1185">Reference proteome</keyword>
<feature type="compositionally biased region" description="Polar residues" evidence="1">
    <location>
        <begin position="491"/>
        <end position="505"/>
    </location>
</feature>
<proteinExistence type="predicted"/>
<accession>A0A2H6KB76</accession>
<evidence type="ECO:0000313" key="2">
    <source>
        <dbReference type="EMBL" id="GBE60236.1"/>
    </source>
</evidence>
<dbReference type="EMBL" id="BDSA01000002">
    <property type="protein sequence ID" value="GBE60236.1"/>
    <property type="molecule type" value="Genomic_DNA"/>
</dbReference>
<feature type="compositionally biased region" description="Pro residues" evidence="1">
    <location>
        <begin position="465"/>
        <end position="484"/>
    </location>
</feature>